<feature type="compositionally biased region" description="Low complexity" evidence="1">
    <location>
        <begin position="10"/>
        <end position="25"/>
    </location>
</feature>
<reference evidence="3" key="1">
    <citation type="journal article" date="2013" name="Science">
        <title>The Amborella genome and the evolution of flowering plants.</title>
        <authorList>
            <consortium name="Amborella Genome Project"/>
        </authorList>
    </citation>
    <scope>NUCLEOTIDE SEQUENCE [LARGE SCALE GENOMIC DNA]</scope>
</reference>
<evidence type="ECO:0000313" key="3">
    <source>
        <dbReference type="Proteomes" id="UP000017836"/>
    </source>
</evidence>
<proteinExistence type="predicted"/>
<dbReference type="Gramene" id="ERM97368">
    <property type="protein sequence ID" value="ERM97368"/>
    <property type="gene ID" value="AMTR_s00765p00008620"/>
</dbReference>
<dbReference type="AlphaFoldDB" id="W1NNQ2"/>
<dbReference type="EMBL" id="KI396508">
    <property type="protein sequence ID" value="ERM97368.1"/>
    <property type="molecule type" value="Genomic_DNA"/>
</dbReference>
<feature type="region of interest" description="Disordered" evidence="1">
    <location>
        <begin position="1"/>
        <end position="42"/>
    </location>
</feature>
<accession>W1NNQ2</accession>
<evidence type="ECO:0000313" key="2">
    <source>
        <dbReference type="EMBL" id="ERM97368.1"/>
    </source>
</evidence>
<evidence type="ECO:0000256" key="1">
    <source>
        <dbReference type="SAM" id="MobiDB-lite"/>
    </source>
</evidence>
<organism evidence="2 3">
    <name type="scientific">Amborella trichopoda</name>
    <dbReference type="NCBI Taxonomy" id="13333"/>
    <lineage>
        <taxon>Eukaryota</taxon>
        <taxon>Viridiplantae</taxon>
        <taxon>Streptophyta</taxon>
        <taxon>Embryophyta</taxon>
        <taxon>Tracheophyta</taxon>
        <taxon>Spermatophyta</taxon>
        <taxon>Magnoliopsida</taxon>
        <taxon>Amborellales</taxon>
        <taxon>Amborellaceae</taxon>
        <taxon>Amborella</taxon>
    </lineage>
</organism>
<gene>
    <name evidence="2" type="ORF">AMTR_s00765p00008620</name>
</gene>
<name>W1NNQ2_AMBTC</name>
<feature type="compositionally biased region" description="Basic and acidic residues" evidence="1">
    <location>
        <begin position="26"/>
        <end position="42"/>
    </location>
</feature>
<feature type="region of interest" description="Disordered" evidence="1">
    <location>
        <begin position="70"/>
        <end position="101"/>
    </location>
</feature>
<feature type="compositionally biased region" description="Polar residues" evidence="1">
    <location>
        <begin position="70"/>
        <end position="90"/>
    </location>
</feature>
<sequence length="101" mass="11365">FGRHLDGKHSSNIQSPNPSNPSNIQKEVRKEAPKKDLVKEAPREDLLKEFEKFIPFTGIGRRLYGMHFSNIQSPNSSTNVQNPSTNNQKEALQAFSGKITD</sequence>
<keyword evidence="3" id="KW-1185">Reference proteome</keyword>
<feature type="non-terminal residue" evidence="2">
    <location>
        <position position="1"/>
    </location>
</feature>
<protein>
    <submittedName>
        <fullName evidence="2">Uncharacterized protein</fullName>
    </submittedName>
</protein>
<dbReference type="HOGENOM" id="CLU_2298854_0_0_1"/>
<dbReference type="Proteomes" id="UP000017836">
    <property type="component" value="Unassembled WGS sequence"/>
</dbReference>